<evidence type="ECO:0000313" key="1">
    <source>
        <dbReference type="EMBL" id="GMI11719.1"/>
    </source>
</evidence>
<gene>
    <name evidence="1" type="ORF">TrRE_jg837</name>
</gene>
<dbReference type="AlphaFoldDB" id="A0A9W7KU88"/>
<dbReference type="EMBL" id="BRXZ01000439">
    <property type="protein sequence ID" value="GMI11719.1"/>
    <property type="molecule type" value="Genomic_DNA"/>
</dbReference>
<accession>A0A9W7KU88</accession>
<proteinExistence type="predicted"/>
<sequence length="99" mass="10956">MSIHSALFCLPLTSSDLTSLHRSAWDLQGAVRRLFTVKVTPLATFAELTRLPEDILSEGILPYLLADDSVVARRAVKCEITRQLQLSEIVSKCASAWRG</sequence>
<dbReference type="OrthoDB" id="10408336at2759"/>
<organism evidence="1 2">
    <name type="scientific">Triparma retinervis</name>
    <dbReference type="NCBI Taxonomy" id="2557542"/>
    <lineage>
        <taxon>Eukaryota</taxon>
        <taxon>Sar</taxon>
        <taxon>Stramenopiles</taxon>
        <taxon>Ochrophyta</taxon>
        <taxon>Bolidophyceae</taxon>
        <taxon>Parmales</taxon>
        <taxon>Triparmaceae</taxon>
        <taxon>Triparma</taxon>
    </lineage>
</organism>
<name>A0A9W7KU88_9STRA</name>
<keyword evidence="2" id="KW-1185">Reference proteome</keyword>
<reference evidence="1" key="1">
    <citation type="submission" date="2022-07" db="EMBL/GenBank/DDBJ databases">
        <title>Genome analysis of Parmales, a sister group of diatoms, reveals the evolutionary specialization of diatoms from phago-mixotrophs to photoautotrophs.</title>
        <authorList>
            <person name="Ban H."/>
            <person name="Sato S."/>
            <person name="Yoshikawa S."/>
            <person name="Kazumasa Y."/>
            <person name="Nakamura Y."/>
            <person name="Ichinomiya M."/>
            <person name="Saitoh K."/>
            <person name="Sato N."/>
            <person name="Blanc-Mathieu R."/>
            <person name="Endo H."/>
            <person name="Kuwata A."/>
            <person name="Ogata H."/>
        </authorList>
    </citation>
    <scope>NUCLEOTIDE SEQUENCE</scope>
</reference>
<evidence type="ECO:0000313" key="2">
    <source>
        <dbReference type="Proteomes" id="UP001165082"/>
    </source>
</evidence>
<comment type="caution">
    <text evidence="1">The sequence shown here is derived from an EMBL/GenBank/DDBJ whole genome shotgun (WGS) entry which is preliminary data.</text>
</comment>
<dbReference type="Proteomes" id="UP001165082">
    <property type="component" value="Unassembled WGS sequence"/>
</dbReference>
<protein>
    <submittedName>
        <fullName evidence="1">Uncharacterized protein</fullName>
    </submittedName>
</protein>